<dbReference type="AlphaFoldDB" id="A0A0C1LM54"/>
<dbReference type="SMART" id="SM00850">
    <property type="entry name" value="LytTR"/>
    <property type="match status" value="1"/>
</dbReference>
<feature type="domain" description="Response regulatory" evidence="2">
    <location>
        <begin position="2"/>
        <end position="115"/>
    </location>
</feature>
<name>A0A0C1LM54_9BACT</name>
<evidence type="ECO:0008006" key="6">
    <source>
        <dbReference type="Google" id="ProtNLM"/>
    </source>
</evidence>
<dbReference type="Proteomes" id="UP000031408">
    <property type="component" value="Unassembled WGS sequence"/>
</dbReference>
<dbReference type="PANTHER" id="PTHR37299:SF1">
    <property type="entry name" value="STAGE 0 SPORULATION PROTEIN A HOMOLOG"/>
    <property type="match status" value="1"/>
</dbReference>
<dbReference type="FunFam" id="3.40.50.2300:FF:000361">
    <property type="entry name" value="Two-component system response regulator"/>
    <property type="match status" value="1"/>
</dbReference>
<dbReference type="Gene3D" id="2.40.50.1020">
    <property type="entry name" value="LytTr DNA-binding domain"/>
    <property type="match status" value="1"/>
</dbReference>
<evidence type="ECO:0000256" key="1">
    <source>
        <dbReference type="PROSITE-ProRule" id="PRU00169"/>
    </source>
</evidence>
<dbReference type="Pfam" id="PF04397">
    <property type="entry name" value="LytTR"/>
    <property type="match status" value="1"/>
</dbReference>
<protein>
    <recommendedName>
        <fullName evidence="6">LytTR family transcriptional regulator</fullName>
    </recommendedName>
</protein>
<evidence type="ECO:0000313" key="4">
    <source>
        <dbReference type="EMBL" id="KIC96418.1"/>
    </source>
</evidence>
<evidence type="ECO:0000259" key="3">
    <source>
        <dbReference type="PROSITE" id="PS50930"/>
    </source>
</evidence>
<dbReference type="Gene3D" id="3.40.50.2300">
    <property type="match status" value="1"/>
</dbReference>
<evidence type="ECO:0000259" key="2">
    <source>
        <dbReference type="PROSITE" id="PS50110"/>
    </source>
</evidence>
<dbReference type="STRING" id="1349421.OI18_01380"/>
<organism evidence="4 5">
    <name type="scientific">Flavihumibacter solisilvae</name>
    <dbReference type="NCBI Taxonomy" id="1349421"/>
    <lineage>
        <taxon>Bacteria</taxon>
        <taxon>Pseudomonadati</taxon>
        <taxon>Bacteroidota</taxon>
        <taxon>Chitinophagia</taxon>
        <taxon>Chitinophagales</taxon>
        <taxon>Chitinophagaceae</taxon>
        <taxon>Flavihumibacter</taxon>
    </lineage>
</organism>
<evidence type="ECO:0000313" key="5">
    <source>
        <dbReference type="Proteomes" id="UP000031408"/>
    </source>
</evidence>
<keyword evidence="1" id="KW-0597">Phosphoprotein</keyword>
<dbReference type="InterPro" id="IPR011006">
    <property type="entry name" value="CheY-like_superfamily"/>
</dbReference>
<gene>
    <name evidence="4" type="ORF">OI18_01380</name>
</gene>
<feature type="domain" description="HTH LytTR-type" evidence="3">
    <location>
        <begin position="142"/>
        <end position="249"/>
    </location>
</feature>
<dbReference type="InterPro" id="IPR001789">
    <property type="entry name" value="Sig_transdc_resp-reg_receiver"/>
</dbReference>
<sequence>MKILIIEDEAPAAAKLTTALEQAPVEIELLGITGSVRDSVQWLQQNQRPDLIFMDIELSDGQSFRIFEQVSIDCPVIFATAYDEYWQEAFECNSIDYLLKPIRQEKLEAALKKYESLKQHFAGALEQLRNWQQHPPSYKKRFLIKRGPDYVTLKTDDIAYCYAAHKLVCLIDGQGQRYLLDKSLSDLERELDPAHFFRLNRKYLANINAIRKLKGFGKGKLLVELHPAAPEEVIVSSEQTASFKDWMDA</sequence>
<dbReference type="Pfam" id="PF00072">
    <property type="entry name" value="Response_reg"/>
    <property type="match status" value="1"/>
</dbReference>
<comment type="caution">
    <text evidence="4">The sequence shown here is derived from an EMBL/GenBank/DDBJ whole genome shotgun (WGS) entry which is preliminary data.</text>
</comment>
<dbReference type="OrthoDB" id="2168082at2"/>
<accession>A0A0C1LM54</accession>
<dbReference type="SMART" id="SM00448">
    <property type="entry name" value="REC"/>
    <property type="match status" value="1"/>
</dbReference>
<feature type="modified residue" description="4-aspartylphosphate" evidence="1">
    <location>
        <position position="55"/>
    </location>
</feature>
<dbReference type="InterPro" id="IPR046947">
    <property type="entry name" value="LytR-like"/>
</dbReference>
<dbReference type="InterPro" id="IPR007492">
    <property type="entry name" value="LytTR_DNA-bd_dom"/>
</dbReference>
<keyword evidence="5" id="KW-1185">Reference proteome</keyword>
<reference evidence="4 5" key="1">
    <citation type="submission" date="2014-11" db="EMBL/GenBank/DDBJ databases">
        <title>Genome sequence of Flavihumibacter solisilvae 3-3.</title>
        <authorList>
            <person name="Zhou G."/>
            <person name="Li M."/>
            <person name="Wang G."/>
        </authorList>
    </citation>
    <scope>NUCLEOTIDE SEQUENCE [LARGE SCALE GENOMIC DNA]</scope>
    <source>
        <strain evidence="4 5">3-3</strain>
    </source>
</reference>
<dbReference type="GO" id="GO:0000156">
    <property type="term" value="F:phosphorelay response regulator activity"/>
    <property type="evidence" value="ECO:0007669"/>
    <property type="project" value="InterPro"/>
</dbReference>
<proteinExistence type="predicted"/>
<dbReference type="EMBL" id="JSVC01000001">
    <property type="protein sequence ID" value="KIC96418.1"/>
    <property type="molecule type" value="Genomic_DNA"/>
</dbReference>
<dbReference type="PROSITE" id="PS50930">
    <property type="entry name" value="HTH_LYTTR"/>
    <property type="match status" value="1"/>
</dbReference>
<dbReference type="RefSeq" id="WP_039136352.1">
    <property type="nucleotide sequence ID" value="NZ_JSVC01000001.1"/>
</dbReference>
<dbReference type="PANTHER" id="PTHR37299">
    <property type="entry name" value="TRANSCRIPTIONAL REGULATOR-RELATED"/>
    <property type="match status" value="1"/>
</dbReference>
<dbReference type="SUPFAM" id="SSF52172">
    <property type="entry name" value="CheY-like"/>
    <property type="match status" value="1"/>
</dbReference>
<dbReference type="GO" id="GO:0003677">
    <property type="term" value="F:DNA binding"/>
    <property type="evidence" value="ECO:0007669"/>
    <property type="project" value="InterPro"/>
</dbReference>
<dbReference type="PROSITE" id="PS50110">
    <property type="entry name" value="RESPONSE_REGULATORY"/>
    <property type="match status" value="1"/>
</dbReference>